<feature type="transmembrane region" description="Helical" evidence="1">
    <location>
        <begin position="5"/>
        <end position="25"/>
    </location>
</feature>
<comment type="caution">
    <text evidence="2">The sequence shown here is derived from an EMBL/GenBank/DDBJ whole genome shotgun (WGS) entry which is preliminary data.</text>
</comment>
<sequence length="64" mass="7147">MGKQILYNIFLNIGILVLAYCTIASYNGKQYSIMAVSVLGIAALIYLKIKLAKRVKELIRNGKK</sequence>
<feature type="transmembrane region" description="Helical" evidence="1">
    <location>
        <begin position="31"/>
        <end position="49"/>
    </location>
</feature>
<keyword evidence="1" id="KW-0812">Transmembrane</keyword>
<dbReference type="Pfam" id="PF19885">
    <property type="entry name" value="DUF6358"/>
    <property type="match status" value="1"/>
</dbReference>
<gene>
    <name evidence="2" type="ORF">ACFFI0_03015</name>
</gene>
<dbReference type="Proteomes" id="UP001589774">
    <property type="component" value="Unassembled WGS sequence"/>
</dbReference>
<proteinExistence type="predicted"/>
<accession>A0ABV6HED6</accession>
<keyword evidence="3" id="KW-1185">Reference proteome</keyword>
<keyword evidence="1" id="KW-0472">Membrane</keyword>
<dbReference type="InterPro" id="IPR045938">
    <property type="entry name" value="DUF6358"/>
</dbReference>
<dbReference type="RefSeq" id="WP_013664452.1">
    <property type="nucleotide sequence ID" value="NZ_JBHLWO010000001.1"/>
</dbReference>
<dbReference type="EMBL" id="JBHLWO010000001">
    <property type="protein sequence ID" value="MFC0317259.1"/>
    <property type="molecule type" value="Genomic_DNA"/>
</dbReference>
<evidence type="ECO:0000313" key="2">
    <source>
        <dbReference type="EMBL" id="MFC0317259.1"/>
    </source>
</evidence>
<evidence type="ECO:0000256" key="1">
    <source>
        <dbReference type="SAM" id="Phobius"/>
    </source>
</evidence>
<evidence type="ECO:0000313" key="3">
    <source>
        <dbReference type="Proteomes" id="UP001589774"/>
    </source>
</evidence>
<name>A0ABV6HED6_9SPHI</name>
<protein>
    <submittedName>
        <fullName evidence="2">DUF6358 family protein</fullName>
    </submittedName>
</protein>
<keyword evidence="1" id="KW-1133">Transmembrane helix</keyword>
<reference evidence="2 3" key="1">
    <citation type="submission" date="2024-09" db="EMBL/GenBank/DDBJ databases">
        <authorList>
            <person name="Sun Q."/>
            <person name="Mori K."/>
        </authorList>
    </citation>
    <scope>NUCLEOTIDE SEQUENCE [LARGE SCALE GENOMIC DNA]</scope>
    <source>
        <strain evidence="2 3">CCM 7765</strain>
    </source>
</reference>
<organism evidence="2 3">
    <name type="scientific">Olivibacter oleidegradans</name>
    <dbReference type="NCBI Taxonomy" id="760123"/>
    <lineage>
        <taxon>Bacteria</taxon>
        <taxon>Pseudomonadati</taxon>
        <taxon>Bacteroidota</taxon>
        <taxon>Sphingobacteriia</taxon>
        <taxon>Sphingobacteriales</taxon>
        <taxon>Sphingobacteriaceae</taxon>
        <taxon>Olivibacter</taxon>
    </lineage>
</organism>